<dbReference type="InterPro" id="IPR052156">
    <property type="entry name" value="BCAA_Transport_ATP-bd_LivF"/>
</dbReference>
<comment type="caution">
    <text evidence="5">The sequence shown here is derived from an EMBL/GenBank/DDBJ whole genome shotgun (WGS) entry which is preliminary data.</text>
</comment>
<dbReference type="CDD" id="cd03224">
    <property type="entry name" value="ABC_TM1139_LivF_branched"/>
    <property type="match status" value="1"/>
</dbReference>
<evidence type="ECO:0000259" key="4">
    <source>
        <dbReference type="PROSITE" id="PS50893"/>
    </source>
</evidence>
<reference evidence="5 6" key="1">
    <citation type="submission" date="2015-12" db="EMBL/GenBank/DDBJ databases">
        <title>Draft genome of Thermovenabulum gondwanense isolated from a red thermophilic microbial mat colonisisng an outflow channel of a bore well.</title>
        <authorList>
            <person name="Patel B.K."/>
        </authorList>
    </citation>
    <scope>NUCLEOTIDE SEQUENCE [LARGE SCALE GENOMIC DNA]</scope>
    <source>
        <strain evidence="5 6">R270</strain>
    </source>
</reference>
<dbReference type="EMBL" id="LOHZ01000036">
    <property type="protein sequence ID" value="KYO65258.1"/>
    <property type="molecule type" value="Genomic_DNA"/>
</dbReference>
<accession>A0A162MCL0</accession>
<evidence type="ECO:0000256" key="3">
    <source>
        <dbReference type="ARBA" id="ARBA00022970"/>
    </source>
</evidence>
<dbReference type="RefSeq" id="WP_068748822.1">
    <property type="nucleotide sequence ID" value="NZ_LOHZ01000036.1"/>
</dbReference>
<keyword evidence="2" id="KW-0813">Transport</keyword>
<name>A0A162MCL0_9FIRM</name>
<sequence length="233" mass="25550">MLNVINVNAAYGGIKALRGVSLEVNEGEVVAVLGANGAGKTTLLKVISSVMKPISGEVLFYNKKIPSVSYQSVKMGIIHVPEGRQIFPKLTVYENLMVGAFLNKDKKKVKEDLEWVYTLFPRLKERENQYGGLLSGGEQQMLAISRGLMGHPKLLLLDEPSLGLAPIIVNQIFDILKEIRKKGTSILIVEQNAYKALSIADRGYIMSTGVIEKSGTSKELLSDENLLKAYLGE</sequence>
<keyword evidence="5" id="KW-0067">ATP-binding</keyword>
<evidence type="ECO:0000313" key="5">
    <source>
        <dbReference type="EMBL" id="KYO65258.1"/>
    </source>
</evidence>
<evidence type="ECO:0000256" key="2">
    <source>
        <dbReference type="ARBA" id="ARBA00022448"/>
    </source>
</evidence>
<dbReference type="InterPro" id="IPR017871">
    <property type="entry name" value="ABC_transporter-like_CS"/>
</dbReference>
<dbReference type="GO" id="GO:0005524">
    <property type="term" value="F:ATP binding"/>
    <property type="evidence" value="ECO:0007669"/>
    <property type="project" value="UniProtKB-KW"/>
</dbReference>
<dbReference type="PIRSF" id="PIRSF039137">
    <property type="entry name" value="ABC_branched_ATPase"/>
    <property type="match status" value="1"/>
</dbReference>
<dbReference type="PROSITE" id="PS50893">
    <property type="entry name" value="ABC_TRANSPORTER_2"/>
    <property type="match status" value="1"/>
</dbReference>
<dbReference type="InterPro" id="IPR003439">
    <property type="entry name" value="ABC_transporter-like_ATP-bd"/>
</dbReference>
<dbReference type="GO" id="GO:0015658">
    <property type="term" value="F:branched-chain amino acid transmembrane transporter activity"/>
    <property type="evidence" value="ECO:0007669"/>
    <property type="project" value="InterPro"/>
</dbReference>
<dbReference type="OrthoDB" id="9779136at2"/>
<organism evidence="5 6">
    <name type="scientific">Thermovenabulum gondwanense</name>
    <dbReference type="NCBI Taxonomy" id="520767"/>
    <lineage>
        <taxon>Bacteria</taxon>
        <taxon>Bacillati</taxon>
        <taxon>Bacillota</taxon>
        <taxon>Clostridia</taxon>
        <taxon>Thermosediminibacterales</taxon>
        <taxon>Thermosediminibacteraceae</taxon>
        <taxon>Thermovenabulum</taxon>
    </lineage>
</organism>
<protein>
    <submittedName>
        <fullName evidence="5">High-affinity branched-chain amino acid transport ATP-binding protein LivF</fullName>
    </submittedName>
</protein>
<dbReference type="Gene3D" id="3.40.50.300">
    <property type="entry name" value="P-loop containing nucleotide triphosphate hydrolases"/>
    <property type="match status" value="1"/>
</dbReference>
<dbReference type="PANTHER" id="PTHR43820">
    <property type="entry name" value="HIGH-AFFINITY BRANCHED-CHAIN AMINO ACID TRANSPORT ATP-BINDING PROTEIN LIVF"/>
    <property type="match status" value="1"/>
</dbReference>
<dbReference type="InterPro" id="IPR030660">
    <property type="entry name" value="ABC_branched_ATPase_LivF/BraG"/>
</dbReference>
<dbReference type="STRING" id="520767.ATZ99_17070"/>
<dbReference type="PATRIC" id="fig|520767.4.peg.1820"/>
<evidence type="ECO:0000256" key="1">
    <source>
        <dbReference type="ARBA" id="ARBA00005417"/>
    </source>
</evidence>
<dbReference type="SUPFAM" id="SSF52540">
    <property type="entry name" value="P-loop containing nucleoside triphosphate hydrolases"/>
    <property type="match status" value="1"/>
</dbReference>
<feature type="domain" description="ABC transporter" evidence="4">
    <location>
        <begin position="2"/>
        <end position="233"/>
    </location>
</feature>
<keyword evidence="6" id="KW-1185">Reference proteome</keyword>
<proteinExistence type="inferred from homology"/>
<dbReference type="GO" id="GO:0015807">
    <property type="term" value="P:L-amino acid transport"/>
    <property type="evidence" value="ECO:0007669"/>
    <property type="project" value="TreeGrafter"/>
</dbReference>
<keyword evidence="5" id="KW-0547">Nucleotide-binding</keyword>
<dbReference type="Proteomes" id="UP000075737">
    <property type="component" value="Unassembled WGS sequence"/>
</dbReference>
<dbReference type="GO" id="GO:0016887">
    <property type="term" value="F:ATP hydrolysis activity"/>
    <property type="evidence" value="ECO:0007669"/>
    <property type="project" value="InterPro"/>
</dbReference>
<dbReference type="AlphaFoldDB" id="A0A162MCL0"/>
<gene>
    <name evidence="5" type="primary">livF_4</name>
    <name evidence="5" type="ORF">ATZ99_17070</name>
</gene>
<dbReference type="PANTHER" id="PTHR43820:SF4">
    <property type="entry name" value="HIGH-AFFINITY BRANCHED-CHAIN AMINO ACID TRANSPORT ATP-BINDING PROTEIN LIVF"/>
    <property type="match status" value="1"/>
</dbReference>
<comment type="similarity">
    <text evidence="1">Belongs to the ABC transporter superfamily.</text>
</comment>
<dbReference type="PROSITE" id="PS00211">
    <property type="entry name" value="ABC_TRANSPORTER_1"/>
    <property type="match status" value="1"/>
</dbReference>
<dbReference type="Pfam" id="PF00005">
    <property type="entry name" value="ABC_tran"/>
    <property type="match status" value="1"/>
</dbReference>
<keyword evidence="3" id="KW-0029">Amino-acid transport</keyword>
<evidence type="ECO:0000313" key="6">
    <source>
        <dbReference type="Proteomes" id="UP000075737"/>
    </source>
</evidence>
<dbReference type="InterPro" id="IPR027417">
    <property type="entry name" value="P-loop_NTPase"/>
</dbReference>